<protein>
    <submittedName>
        <fullName evidence="1">Uncharacterized protein</fullName>
    </submittedName>
</protein>
<dbReference type="AlphaFoldDB" id="A0A843TH09"/>
<dbReference type="Proteomes" id="UP000652761">
    <property type="component" value="Unassembled WGS sequence"/>
</dbReference>
<accession>A0A843TH09</accession>
<name>A0A843TH09_COLES</name>
<evidence type="ECO:0000313" key="2">
    <source>
        <dbReference type="Proteomes" id="UP000652761"/>
    </source>
</evidence>
<organism evidence="1 2">
    <name type="scientific">Colocasia esculenta</name>
    <name type="common">Wild taro</name>
    <name type="synonym">Arum esculentum</name>
    <dbReference type="NCBI Taxonomy" id="4460"/>
    <lineage>
        <taxon>Eukaryota</taxon>
        <taxon>Viridiplantae</taxon>
        <taxon>Streptophyta</taxon>
        <taxon>Embryophyta</taxon>
        <taxon>Tracheophyta</taxon>
        <taxon>Spermatophyta</taxon>
        <taxon>Magnoliopsida</taxon>
        <taxon>Liliopsida</taxon>
        <taxon>Araceae</taxon>
        <taxon>Aroideae</taxon>
        <taxon>Colocasieae</taxon>
        <taxon>Colocasia</taxon>
    </lineage>
</organism>
<proteinExistence type="predicted"/>
<evidence type="ECO:0000313" key="1">
    <source>
        <dbReference type="EMBL" id="MQL68783.1"/>
    </source>
</evidence>
<sequence length="69" mass="7702">MKDYNSCLSTDVNRLKNDEFRNCAWLSTAEEVAIDRCTQGAFSGFCEGISVDRLFGAVDRGFETSALRL</sequence>
<keyword evidence="2" id="KW-1185">Reference proteome</keyword>
<comment type="caution">
    <text evidence="1">The sequence shown here is derived from an EMBL/GenBank/DDBJ whole genome shotgun (WGS) entry which is preliminary data.</text>
</comment>
<reference evidence="1" key="1">
    <citation type="submission" date="2017-07" db="EMBL/GenBank/DDBJ databases">
        <title>Taro Niue Genome Assembly and Annotation.</title>
        <authorList>
            <person name="Atibalentja N."/>
            <person name="Keating K."/>
            <person name="Fields C.J."/>
        </authorList>
    </citation>
    <scope>NUCLEOTIDE SEQUENCE</scope>
    <source>
        <strain evidence="1">Niue_2</strain>
        <tissue evidence="1">Leaf</tissue>
    </source>
</reference>
<gene>
    <name evidence="1" type="ORF">Taro_001062</name>
</gene>
<dbReference type="EMBL" id="NMUH01000021">
    <property type="protein sequence ID" value="MQL68783.1"/>
    <property type="molecule type" value="Genomic_DNA"/>
</dbReference>